<feature type="region of interest" description="Disordered" evidence="1">
    <location>
        <begin position="36"/>
        <end position="62"/>
    </location>
</feature>
<dbReference type="EMBL" id="CP030840">
    <property type="protein sequence ID" value="AXC13714.1"/>
    <property type="molecule type" value="Genomic_DNA"/>
</dbReference>
<evidence type="ECO:0000256" key="1">
    <source>
        <dbReference type="SAM" id="MobiDB-lite"/>
    </source>
</evidence>
<reference evidence="2 3" key="1">
    <citation type="journal article" date="2018" name="Front. Microbiol.">
        <title>Hydrolytic Capabilities as a Key to Environmental Success: Chitinolytic and Cellulolytic Acidobacteria From Acidic Sub-arctic Soils and Boreal Peatlands.</title>
        <authorList>
            <person name="Belova S.E."/>
            <person name="Ravin N.V."/>
            <person name="Pankratov T.A."/>
            <person name="Rakitin A.L."/>
            <person name="Ivanova A.A."/>
            <person name="Beletsky A.V."/>
            <person name="Mardanov A.V."/>
            <person name="Sinninghe Damste J.S."/>
            <person name="Dedysh S.N."/>
        </authorList>
    </citation>
    <scope>NUCLEOTIDE SEQUENCE [LARGE SCALE GENOMIC DNA]</scope>
    <source>
        <strain evidence="2 3">SBC82</strain>
    </source>
</reference>
<dbReference type="Proteomes" id="UP000253606">
    <property type="component" value="Chromosome"/>
</dbReference>
<dbReference type="AlphaFoldDB" id="A0A2Z5G4F3"/>
<feature type="compositionally biased region" description="Polar residues" evidence="1">
    <location>
        <begin position="45"/>
        <end position="61"/>
    </location>
</feature>
<accession>A0A2Z5G4F3</accession>
<sequence length="80" mass="9070">MLLAIDVRDEIQHNFHLQTSFPALVRRATLRESGVTMRKPVESLSGETPTPSMRRFASSTAPRKHLRVLPTRTRPSLFGD</sequence>
<gene>
    <name evidence="2" type="ORF">ACPOL_4441</name>
</gene>
<evidence type="ECO:0000313" key="2">
    <source>
        <dbReference type="EMBL" id="AXC13714.1"/>
    </source>
</evidence>
<keyword evidence="3" id="KW-1185">Reference proteome</keyword>
<name>A0A2Z5G4F3_9BACT</name>
<proteinExistence type="predicted"/>
<organism evidence="2 3">
    <name type="scientific">Acidisarcina polymorpha</name>
    <dbReference type="NCBI Taxonomy" id="2211140"/>
    <lineage>
        <taxon>Bacteria</taxon>
        <taxon>Pseudomonadati</taxon>
        <taxon>Acidobacteriota</taxon>
        <taxon>Terriglobia</taxon>
        <taxon>Terriglobales</taxon>
        <taxon>Acidobacteriaceae</taxon>
        <taxon>Acidisarcina</taxon>
    </lineage>
</organism>
<protein>
    <submittedName>
        <fullName evidence="2">Uncharacterized protein</fullName>
    </submittedName>
</protein>
<dbReference type="KEGG" id="abas:ACPOL_4441"/>
<evidence type="ECO:0000313" key="3">
    <source>
        <dbReference type="Proteomes" id="UP000253606"/>
    </source>
</evidence>